<comment type="caution">
    <text evidence="1">The sequence shown here is derived from an EMBL/GenBank/DDBJ whole genome shotgun (WGS) entry which is preliminary data.</text>
</comment>
<organism evidence="1 2">
    <name type="scientific">Psychrosphaera saromensis</name>
    <dbReference type="NCBI Taxonomy" id="716813"/>
    <lineage>
        <taxon>Bacteria</taxon>
        <taxon>Pseudomonadati</taxon>
        <taxon>Pseudomonadota</taxon>
        <taxon>Gammaproteobacteria</taxon>
        <taxon>Alteromonadales</taxon>
        <taxon>Pseudoalteromonadaceae</taxon>
        <taxon>Psychrosphaera</taxon>
    </lineage>
</organism>
<dbReference type="EMBL" id="MSCH01000003">
    <property type="protein sequence ID" value="PQJ54549.1"/>
    <property type="molecule type" value="Genomic_DNA"/>
</dbReference>
<dbReference type="Proteomes" id="UP000239007">
    <property type="component" value="Unassembled WGS sequence"/>
</dbReference>
<evidence type="ECO:0000313" key="2">
    <source>
        <dbReference type="Proteomes" id="UP000239007"/>
    </source>
</evidence>
<proteinExistence type="predicted"/>
<dbReference type="RefSeq" id="WP_105053069.1">
    <property type="nucleotide sequence ID" value="NZ_BMYG01000001.1"/>
</dbReference>
<reference evidence="1 2" key="1">
    <citation type="submission" date="2016-12" db="EMBL/GenBank/DDBJ databases">
        <title>Diversity of luminous bacteria.</title>
        <authorList>
            <person name="Yoshizawa S."/>
            <person name="Kogure K."/>
        </authorList>
    </citation>
    <scope>NUCLEOTIDE SEQUENCE [LARGE SCALE GENOMIC DNA]</scope>
    <source>
        <strain evidence="1 2">SA4-48</strain>
    </source>
</reference>
<evidence type="ECO:0000313" key="1">
    <source>
        <dbReference type="EMBL" id="PQJ54549.1"/>
    </source>
</evidence>
<name>A0A2S7UXP7_9GAMM</name>
<keyword evidence="2" id="KW-1185">Reference proteome</keyword>
<accession>A0A2S7UXP7</accession>
<protein>
    <submittedName>
        <fullName evidence="1">Uncharacterized protein</fullName>
    </submittedName>
</protein>
<sequence length="242" mass="28623">MPFDIEPLTFLEIARRELKVDPLPTPIKDGLNTIFTKRANANLYRGKILDLKAQGIKQNKYPIKQGRKYSVRNILIIWYLFDGDTKKTKCFLEEYCMFKSTKCELDITHIVEKTKKQYLEYFSLGVISEKIDKIVRCLKSQDFDFFSEKLPSPFSNEKNDMNDISPIVIMFEDIPWERYMSLYKEAEQHFIVKEYLKAQEILKILSSESIIRLPVIELLMSKIYAEESESKEAWDYLKNILN</sequence>
<gene>
    <name evidence="1" type="ORF">BTO11_13430</name>
</gene>
<dbReference type="OrthoDB" id="6316032at2"/>
<dbReference type="AlphaFoldDB" id="A0A2S7UXP7"/>